<evidence type="ECO:0000313" key="3">
    <source>
        <dbReference type="Proteomes" id="UP000663866"/>
    </source>
</evidence>
<dbReference type="AlphaFoldDB" id="A0A820XTB6"/>
<evidence type="ECO:0000313" key="2">
    <source>
        <dbReference type="EMBL" id="CAF4537545.1"/>
    </source>
</evidence>
<evidence type="ECO:0000259" key="1">
    <source>
        <dbReference type="Pfam" id="PF25037"/>
    </source>
</evidence>
<feature type="non-terminal residue" evidence="2">
    <location>
        <position position="1"/>
    </location>
</feature>
<dbReference type="EMBL" id="CAJOBG010058890">
    <property type="protein sequence ID" value="CAF4537545.1"/>
    <property type="molecule type" value="Genomic_DNA"/>
</dbReference>
<dbReference type="InterPro" id="IPR056748">
    <property type="entry name" value="VPS13-like_C"/>
</dbReference>
<protein>
    <recommendedName>
        <fullName evidence="1">Intermembrane lipid transfer protein VPS13-like C-terminal domain-containing protein</fullName>
    </recommendedName>
</protein>
<gene>
    <name evidence="2" type="ORF">OVN521_LOCUS42606</name>
</gene>
<name>A0A820XTB6_9BILA</name>
<keyword evidence="3" id="KW-1185">Reference proteome</keyword>
<proteinExistence type="predicted"/>
<dbReference type="Proteomes" id="UP000663866">
    <property type="component" value="Unassembled WGS sequence"/>
</dbReference>
<sequence length="121" mass="13884">MGSYILNRLDNRRYAKTDTYIAHMTCSDSPPSWLMATSKRILFVTEISIFGTYNIDWKIAYLDLQGMPVIMPEKQVIQILVKKSQGNSTFDTNRPSSKVIKYSNMNNACYFVDKVTNAMHS</sequence>
<feature type="domain" description="Intermembrane lipid transfer protein VPS13-like C-terminal" evidence="1">
    <location>
        <begin position="2"/>
        <end position="90"/>
    </location>
</feature>
<reference evidence="2" key="1">
    <citation type="submission" date="2021-02" db="EMBL/GenBank/DDBJ databases">
        <authorList>
            <person name="Nowell W R."/>
        </authorList>
    </citation>
    <scope>NUCLEOTIDE SEQUENCE</scope>
</reference>
<accession>A0A820XTB6</accession>
<comment type="caution">
    <text evidence="2">The sequence shown here is derived from an EMBL/GenBank/DDBJ whole genome shotgun (WGS) entry which is preliminary data.</text>
</comment>
<dbReference type="Pfam" id="PF25037">
    <property type="entry name" value="VPS13_C"/>
    <property type="match status" value="1"/>
</dbReference>
<organism evidence="2 3">
    <name type="scientific">Rotaria magnacalcarata</name>
    <dbReference type="NCBI Taxonomy" id="392030"/>
    <lineage>
        <taxon>Eukaryota</taxon>
        <taxon>Metazoa</taxon>
        <taxon>Spiralia</taxon>
        <taxon>Gnathifera</taxon>
        <taxon>Rotifera</taxon>
        <taxon>Eurotatoria</taxon>
        <taxon>Bdelloidea</taxon>
        <taxon>Philodinida</taxon>
        <taxon>Philodinidae</taxon>
        <taxon>Rotaria</taxon>
    </lineage>
</organism>